<evidence type="ECO:0000256" key="1">
    <source>
        <dbReference type="SAM" id="MobiDB-lite"/>
    </source>
</evidence>
<dbReference type="AlphaFoldDB" id="A0A4Z2GBF3"/>
<sequence length="128" mass="13921">MTSLTGPPVGSTLRGVSGDEDSLRGFKSLAKPINVLKGNEKLRLSRGRREEDVGVDDKAGDQRISCSAQGGGVLLSRGPSREPEQELKVSGDGRRCEDNRNNYKQNQTEPGPSDTQSAKPSHWGKWCR</sequence>
<dbReference type="EMBL" id="SRLO01000599">
    <property type="protein sequence ID" value="TNN50947.1"/>
    <property type="molecule type" value="Genomic_DNA"/>
</dbReference>
<feature type="compositionally biased region" description="Polar residues" evidence="1">
    <location>
        <begin position="102"/>
        <end position="119"/>
    </location>
</feature>
<organism evidence="2 3">
    <name type="scientific">Liparis tanakae</name>
    <name type="common">Tanaka's snailfish</name>
    <dbReference type="NCBI Taxonomy" id="230148"/>
    <lineage>
        <taxon>Eukaryota</taxon>
        <taxon>Metazoa</taxon>
        <taxon>Chordata</taxon>
        <taxon>Craniata</taxon>
        <taxon>Vertebrata</taxon>
        <taxon>Euteleostomi</taxon>
        <taxon>Actinopterygii</taxon>
        <taxon>Neopterygii</taxon>
        <taxon>Teleostei</taxon>
        <taxon>Neoteleostei</taxon>
        <taxon>Acanthomorphata</taxon>
        <taxon>Eupercaria</taxon>
        <taxon>Perciformes</taxon>
        <taxon>Cottioidei</taxon>
        <taxon>Cottales</taxon>
        <taxon>Liparidae</taxon>
        <taxon>Liparis</taxon>
    </lineage>
</organism>
<evidence type="ECO:0000313" key="2">
    <source>
        <dbReference type="EMBL" id="TNN50947.1"/>
    </source>
</evidence>
<keyword evidence="3" id="KW-1185">Reference proteome</keyword>
<proteinExistence type="predicted"/>
<protein>
    <submittedName>
        <fullName evidence="2">Uncharacterized protein</fullName>
    </submittedName>
</protein>
<feature type="region of interest" description="Disordered" evidence="1">
    <location>
        <begin position="45"/>
        <end position="128"/>
    </location>
</feature>
<accession>A0A4Z2GBF3</accession>
<comment type="caution">
    <text evidence="2">The sequence shown here is derived from an EMBL/GenBank/DDBJ whole genome shotgun (WGS) entry which is preliminary data.</text>
</comment>
<feature type="region of interest" description="Disordered" evidence="1">
    <location>
        <begin position="1"/>
        <end position="21"/>
    </location>
</feature>
<feature type="compositionally biased region" description="Basic and acidic residues" evidence="1">
    <location>
        <begin position="79"/>
        <end position="101"/>
    </location>
</feature>
<gene>
    <name evidence="2" type="ORF">EYF80_038820</name>
</gene>
<reference evidence="2 3" key="1">
    <citation type="submission" date="2019-03" db="EMBL/GenBank/DDBJ databases">
        <title>First draft genome of Liparis tanakae, snailfish: a comprehensive survey of snailfish specific genes.</title>
        <authorList>
            <person name="Kim W."/>
            <person name="Song I."/>
            <person name="Jeong J.-H."/>
            <person name="Kim D."/>
            <person name="Kim S."/>
            <person name="Ryu S."/>
            <person name="Song J.Y."/>
            <person name="Lee S.K."/>
        </authorList>
    </citation>
    <scope>NUCLEOTIDE SEQUENCE [LARGE SCALE GENOMIC DNA]</scope>
    <source>
        <tissue evidence="2">Muscle</tissue>
    </source>
</reference>
<evidence type="ECO:0000313" key="3">
    <source>
        <dbReference type="Proteomes" id="UP000314294"/>
    </source>
</evidence>
<name>A0A4Z2GBF3_9TELE</name>
<feature type="compositionally biased region" description="Basic and acidic residues" evidence="1">
    <location>
        <begin position="45"/>
        <end position="61"/>
    </location>
</feature>
<dbReference type="Proteomes" id="UP000314294">
    <property type="component" value="Unassembled WGS sequence"/>
</dbReference>